<evidence type="ECO:0000313" key="3">
    <source>
        <dbReference type="Proteomes" id="UP000254079"/>
    </source>
</evidence>
<evidence type="ECO:0000256" key="1">
    <source>
        <dbReference type="SAM" id="MobiDB-lite"/>
    </source>
</evidence>
<dbReference type="EMBL" id="UGCP01000002">
    <property type="protein sequence ID" value="STI87338.1"/>
    <property type="molecule type" value="Genomic_DNA"/>
</dbReference>
<protein>
    <submittedName>
        <fullName evidence="2">T3SS effector NleA</fullName>
    </submittedName>
</protein>
<gene>
    <name evidence="2" type="ORF">NCTC8622_06492</name>
</gene>
<dbReference type="Proteomes" id="UP000254079">
    <property type="component" value="Unassembled WGS sequence"/>
</dbReference>
<evidence type="ECO:0000313" key="2">
    <source>
        <dbReference type="EMBL" id="STI87338.1"/>
    </source>
</evidence>
<proteinExistence type="predicted"/>
<dbReference type="AlphaFoldDB" id="A0A376UE67"/>
<reference evidence="2 3" key="1">
    <citation type="submission" date="2018-06" db="EMBL/GenBank/DDBJ databases">
        <authorList>
            <consortium name="Pathogen Informatics"/>
            <person name="Doyle S."/>
        </authorList>
    </citation>
    <scope>NUCLEOTIDE SEQUENCE [LARGE SCALE GENOMIC DNA]</scope>
    <source>
        <strain evidence="2 3">NCTC8622</strain>
    </source>
</reference>
<accession>A0A376UE67</accession>
<sequence>MNVQPNVHTGLTPPLHLAHPPHPAPNQIPESELPPGCETGFVVNIPEDIQQHTPECGETTALLGLIRDKGLLSGLDAYLAPHLEEGSAGKKALDMFGLFNVTQMALEIPSNRSWYLW</sequence>
<organism evidence="2 3">
    <name type="scientific">Escherichia coli</name>
    <dbReference type="NCBI Taxonomy" id="562"/>
    <lineage>
        <taxon>Bacteria</taxon>
        <taxon>Pseudomonadati</taxon>
        <taxon>Pseudomonadota</taxon>
        <taxon>Gammaproteobacteria</taxon>
        <taxon>Enterobacterales</taxon>
        <taxon>Enterobacteriaceae</taxon>
        <taxon>Escherichia</taxon>
    </lineage>
</organism>
<feature type="region of interest" description="Disordered" evidence="1">
    <location>
        <begin position="1"/>
        <end position="33"/>
    </location>
</feature>
<name>A0A376UE67_ECOLX</name>